<dbReference type="AlphaFoldDB" id="A0A9P5YXW2"/>
<protein>
    <recommendedName>
        <fullName evidence="3">F-box domain-containing protein</fullName>
    </recommendedName>
</protein>
<evidence type="ECO:0000313" key="2">
    <source>
        <dbReference type="Proteomes" id="UP000807469"/>
    </source>
</evidence>
<gene>
    <name evidence="1" type="ORF">BDN70DRAFT_953393</name>
</gene>
<accession>A0A9P5YXW2</accession>
<organism evidence="1 2">
    <name type="scientific">Pholiota conissans</name>
    <dbReference type="NCBI Taxonomy" id="109636"/>
    <lineage>
        <taxon>Eukaryota</taxon>
        <taxon>Fungi</taxon>
        <taxon>Dikarya</taxon>
        <taxon>Basidiomycota</taxon>
        <taxon>Agaricomycotina</taxon>
        <taxon>Agaricomycetes</taxon>
        <taxon>Agaricomycetidae</taxon>
        <taxon>Agaricales</taxon>
        <taxon>Agaricineae</taxon>
        <taxon>Strophariaceae</taxon>
        <taxon>Pholiota</taxon>
    </lineage>
</organism>
<evidence type="ECO:0000313" key="1">
    <source>
        <dbReference type="EMBL" id="KAF9475876.1"/>
    </source>
</evidence>
<dbReference type="Proteomes" id="UP000807469">
    <property type="component" value="Unassembled WGS sequence"/>
</dbReference>
<dbReference type="EMBL" id="MU155315">
    <property type="protein sequence ID" value="KAF9475876.1"/>
    <property type="molecule type" value="Genomic_DNA"/>
</dbReference>
<reference evidence="1" key="1">
    <citation type="submission" date="2020-11" db="EMBL/GenBank/DDBJ databases">
        <authorList>
            <consortium name="DOE Joint Genome Institute"/>
            <person name="Ahrendt S."/>
            <person name="Riley R."/>
            <person name="Andreopoulos W."/>
            <person name="Labutti K."/>
            <person name="Pangilinan J."/>
            <person name="Ruiz-Duenas F.J."/>
            <person name="Barrasa J.M."/>
            <person name="Sanchez-Garcia M."/>
            <person name="Camarero S."/>
            <person name="Miyauchi S."/>
            <person name="Serrano A."/>
            <person name="Linde D."/>
            <person name="Babiker R."/>
            <person name="Drula E."/>
            <person name="Ayuso-Fernandez I."/>
            <person name="Pacheco R."/>
            <person name="Padilla G."/>
            <person name="Ferreira P."/>
            <person name="Barriuso J."/>
            <person name="Kellner H."/>
            <person name="Castanera R."/>
            <person name="Alfaro M."/>
            <person name="Ramirez L."/>
            <person name="Pisabarro A.G."/>
            <person name="Kuo A."/>
            <person name="Tritt A."/>
            <person name="Lipzen A."/>
            <person name="He G."/>
            <person name="Yan M."/>
            <person name="Ng V."/>
            <person name="Cullen D."/>
            <person name="Martin F."/>
            <person name="Rosso M.-N."/>
            <person name="Henrissat B."/>
            <person name="Hibbett D."/>
            <person name="Martinez A.T."/>
            <person name="Grigoriev I.V."/>
        </authorList>
    </citation>
    <scope>NUCLEOTIDE SEQUENCE</scope>
    <source>
        <strain evidence="1">CIRM-BRFM 674</strain>
    </source>
</reference>
<keyword evidence="2" id="KW-1185">Reference proteome</keyword>
<evidence type="ECO:0008006" key="3">
    <source>
        <dbReference type="Google" id="ProtNLM"/>
    </source>
</evidence>
<name>A0A9P5YXW2_9AGAR</name>
<dbReference type="Gene3D" id="1.20.1280.50">
    <property type="match status" value="1"/>
</dbReference>
<dbReference type="OrthoDB" id="3252786at2759"/>
<comment type="caution">
    <text evidence="1">The sequence shown here is derived from an EMBL/GenBank/DDBJ whole genome shotgun (WGS) entry which is preliminary data.</text>
</comment>
<sequence>MDSETTEPLTSSSSISNSPISKLHRDLLWNIFSLNAADSSFYFAECSENGPLTTTRRCSQVCVLWRQIILDSPSIWGNCINLHLLGQEHGDWRNEVLQRTGDAPLCVQSHYSKPVTSNTNIHRFLVDLIDAHWERIQMFDVCVQSQQTLNNAKVWSAFSRTAPNLRVFSIISLNNKSKETIAGPFPKHSLHLFSDKAPVLVEFSLHDDTIVMPISFRPFPPALLSPNLQYLNIDQPTEFAATDLLAACEQMPNLKVLRIVISRLIADDPQNEYMYSHRKVSLPSLMAITIAGPELEIYPAFFGHITAHPGCALRVDATLSRTGTEFPEAETAKVQKMLQIFLEYSNTFFDHYRGGQHALRKLFVDILPGTLNLTTYQHNYDFRLSGNGHDDISLHILDMVFNTMAALKFPSTITQLELFLMSNQPTISNGTLFKLFLALGSINELTTSPASLSYLHNICRSEDVSVFPFLKVLYLRILDGALDEEKNIKPFLFARRSTVPIEVLDLTRSAWPLGDLRFLDALTGLKLSWMQDQVLHEYVCGSGNSENLLLCDRNTYMPDYDSDDESF</sequence>
<proteinExistence type="predicted"/>